<protein>
    <submittedName>
        <fullName evidence="2">Uncharacterized protein</fullName>
    </submittedName>
</protein>
<evidence type="ECO:0000313" key="3">
    <source>
        <dbReference type="Proteomes" id="UP000015530"/>
    </source>
</evidence>
<sequence length="95" mass="10200">MAGEYPDIQTMDFFQSLQGNPNGEVGAGGDGTTPNLDLGFGINWDNMHHDFSDGQQMNIFDGFFFGGQQQQQPQQQPQDQQGANSANANGGGIFA</sequence>
<gene>
    <name evidence="2" type="ORF">CGLO_15864</name>
</gene>
<dbReference type="AlphaFoldDB" id="T0L143"/>
<organism evidence="2 3">
    <name type="scientific">Colletotrichum gloeosporioides (strain Cg-14)</name>
    <name type="common">Anthracnose fungus</name>
    <name type="synonym">Glomerella cingulata</name>
    <dbReference type="NCBI Taxonomy" id="1237896"/>
    <lineage>
        <taxon>Eukaryota</taxon>
        <taxon>Fungi</taxon>
        <taxon>Dikarya</taxon>
        <taxon>Ascomycota</taxon>
        <taxon>Pezizomycotina</taxon>
        <taxon>Sordariomycetes</taxon>
        <taxon>Hypocreomycetidae</taxon>
        <taxon>Glomerellales</taxon>
        <taxon>Glomerellaceae</taxon>
        <taxon>Colletotrichum</taxon>
        <taxon>Colletotrichum gloeosporioides species complex</taxon>
    </lineage>
</organism>
<dbReference type="HOGENOM" id="CLU_2372663_0_0_1"/>
<dbReference type="Proteomes" id="UP000015530">
    <property type="component" value="Unassembled WGS sequence"/>
</dbReference>
<reference evidence="3" key="1">
    <citation type="journal article" date="2013" name="Mol. Plant Microbe Interact.">
        <title>Global aspects of pacC regulation of pathogenicity genes in Colletotrichum gloeosporioides as revealed by transcriptome analysis.</title>
        <authorList>
            <person name="Alkan N."/>
            <person name="Meng X."/>
            <person name="Friedlander G."/>
            <person name="Reuveni E."/>
            <person name="Sukno S."/>
            <person name="Sherman A."/>
            <person name="Thon M."/>
            <person name="Fluhr R."/>
            <person name="Prusky D."/>
        </authorList>
    </citation>
    <scope>NUCLEOTIDE SEQUENCE [LARGE SCALE GENOMIC DNA]</scope>
    <source>
        <strain evidence="3">Cg-14</strain>
    </source>
</reference>
<accession>T0L143</accession>
<evidence type="ECO:0000313" key="2">
    <source>
        <dbReference type="EMBL" id="EQB45276.1"/>
    </source>
</evidence>
<dbReference type="eggNOG" id="ENOG502QR1M">
    <property type="taxonomic scope" value="Eukaryota"/>
</dbReference>
<name>T0L143_COLGC</name>
<dbReference type="OrthoDB" id="5373550at2759"/>
<evidence type="ECO:0000256" key="1">
    <source>
        <dbReference type="SAM" id="MobiDB-lite"/>
    </source>
</evidence>
<dbReference type="STRING" id="1237896.T0L143"/>
<feature type="region of interest" description="Disordered" evidence="1">
    <location>
        <begin position="64"/>
        <end position="95"/>
    </location>
</feature>
<proteinExistence type="predicted"/>
<feature type="compositionally biased region" description="Low complexity" evidence="1">
    <location>
        <begin position="64"/>
        <end position="88"/>
    </location>
</feature>
<dbReference type="EMBL" id="AMYD01003770">
    <property type="protein sequence ID" value="EQB45276.1"/>
    <property type="molecule type" value="Genomic_DNA"/>
</dbReference>
<comment type="caution">
    <text evidence="2">The sequence shown here is derived from an EMBL/GenBank/DDBJ whole genome shotgun (WGS) entry which is preliminary data.</text>
</comment>